<keyword evidence="2" id="KW-0732">Signal</keyword>
<dbReference type="KEGG" id="mgm:Mmc1_2788"/>
<feature type="compositionally biased region" description="Basic and acidic residues" evidence="1">
    <location>
        <begin position="144"/>
        <end position="153"/>
    </location>
</feature>
<organism evidence="5 6">
    <name type="scientific">Magnetococcus marinus (strain ATCC BAA-1437 / JCM 17883 / MC-1)</name>
    <dbReference type="NCBI Taxonomy" id="156889"/>
    <lineage>
        <taxon>Bacteria</taxon>
        <taxon>Pseudomonadati</taxon>
        <taxon>Pseudomonadota</taxon>
        <taxon>Magnetococcia</taxon>
        <taxon>Magnetococcales</taxon>
        <taxon>Magnetococcaceae</taxon>
        <taxon>Magnetococcus</taxon>
    </lineage>
</organism>
<feature type="region of interest" description="Disordered" evidence="1">
    <location>
        <begin position="144"/>
        <end position="166"/>
    </location>
</feature>
<evidence type="ECO:0000256" key="2">
    <source>
        <dbReference type="SAM" id="SignalP"/>
    </source>
</evidence>
<dbReference type="SUPFAM" id="SSF56436">
    <property type="entry name" value="C-type lectin-like"/>
    <property type="match status" value="1"/>
</dbReference>
<dbReference type="GO" id="GO:0120147">
    <property type="term" value="F:formylglycine-generating oxidase activity"/>
    <property type="evidence" value="ECO:0007669"/>
    <property type="project" value="TreeGrafter"/>
</dbReference>
<reference evidence="6" key="1">
    <citation type="journal article" date="2009" name="Appl. Environ. Microbiol.">
        <title>Complete genome sequence of the chemolithoautotrophic marine magnetotactic coccus strain MC-1.</title>
        <authorList>
            <person name="Schubbe S."/>
            <person name="Williams T.J."/>
            <person name="Xie G."/>
            <person name="Kiss H.E."/>
            <person name="Brettin T.S."/>
            <person name="Martinez D."/>
            <person name="Ross C.A."/>
            <person name="Schuler D."/>
            <person name="Cox B.L."/>
            <person name="Nealson K.H."/>
            <person name="Bazylinski D.A."/>
        </authorList>
    </citation>
    <scope>NUCLEOTIDE SEQUENCE [LARGE SCALE GENOMIC DNA]</scope>
    <source>
        <strain evidence="6">ATCC BAA-1437 / JCM 17883 / MC-1</strain>
    </source>
</reference>
<evidence type="ECO:0008006" key="7">
    <source>
        <dbReference type="Google" id="ProtNLM"/>
    </source>
</evidence>
<sequence precursor="true">MDRMINTPVVISMVLAAGMMGVQASEAASFDCSEARAPIEKLICSDTKLFEYDGRLGDAYLIARKSSDTPDKVRDGQREWIKTRNKACPVLTEDLGDSRLKRILVGCLVPHYEARIGELEKISEPSVAEADGETSSMTEIARTERELKEKEAQEAAEAAQQEAERDRLEDALRVKRELKEIEARPAVERARLQAEQDRLERDRKKREKEAKREAELAEGYNAEQKWVGEDFQTGMEFVWVSGGSYEMGDTGGYQNEIPVHRVTLDGFWLGKYEVTQAQWRAVMGSDPSTLKGDDHPVENVSWNDVQEFIRKLNARGGGKYRLPTEAEWEYACRSGGKDRLYSGSEDLDKVAWHDEEYHPVGGKAPNGLGLYDMSGNVWEWVQDVYDEHAYDKHAPKSPIYEGSGSYRVGRGGSWLHGAGDLRCANRNNYDPGDRSNFLGFRLLRTP</sequence>
<evidence type="ECO:0000313" key="6">
    <source>
        <dbReference type="Proteomes" id="UP000002586"/>
    </source>
</evidence>
<dbReference type="InterPro" id="IPR016187">
    <property type="entry name" value="CTDL_fold"/>
</dbReference>
<dbReference type="PANTHER" id="PTHR23150">
    <property type="entry name" value="SULFATASE MODIFYING FACTOR 1, 2"/>
    <property type="match status" value="1"/>
</dbReference>
<dbReference type="HOGENOM" id="CLU_613656_0_0_5"/>
<feature type="domain" description="Sulfatase-modifying factor enzyme-like" evidence="3">
    <location>
        <begin position="236"/>
        <end position="444"/>
    </location>
</feature>
<dbReference type="STRING" id="156889.Mmc1_2788"/>
<dbReference type="InterPro" id="IPR005532">
    <property type="entry name" value="SUMF_dom"/>
</dbReference>
<dbReference type="InterPro" id="IPR051043">
    <property type="entry name" value="Sulfatase_Mod_Factor_Kinase"/>
</dbReference>
<keyword evidence="6" id="KW-1185">Reference proteome</keyword>
<feature type="signal peptide" evidence="2">
    <location>
        <begin position="1"/>
        <end position="24"/>
    </location>
</feature>
<dbReference type="Proteomes" id="UP000002586">
    <property type="component" value="Chromosome"/>
</dbReference>
<dbReference type="InterPro" id="IPR042095">
    <property type="entry name" value="SUMF_sf"/>
</dbReference>
<gene>
    <name evidence="5" type="ordered locus">Mmc1_2788</name>
</gene>
<dbReference type="eggNOG" id="COG1262">
    <property type="taxonomic scope" value="Bacteria"/>
</dbReference>
<evidence type="ECO:0000313" key="5">
    <source>
        <dbReference type="EMBL" id="ABK45281.1"/>
    </source>
</evidence>
<evidence type="ECO:0000256" key="1">
    <source>
        <dbReference type="SAM" id="MobiDB-lite"/>
    </source>
</evidence>
<dbReference type="Gene3D" id="3.90.1580.10">
    <property type="entry name" value="paralog of FGE (formylglycine-generating enzyme)"/>
    <property type="match status" value="1"/>
</dbReference>
<dbReference type="InterPro" id="IPR009739">
    <property type="entry name" value="LprI-like_N"/>
</dbReference>
<dbReference type="AlphaFoldDB" id="A0LBD8"/>
<dbReference type="Gene3D" id="1.20.1270.180">
    <property type="match status" value="1"/>
</dbReference>
<evidence type="ECO:0000259" key="4">
    <source>
        <dbReference type="Pfam" id="PF07007"/>
    </source>
</evidence>
<reference evidence="5 6" key="2">
    <citation type="journal article" date="2012" name="Int. J. Syst. Evol. Microbiol.">
        <title>Magnetococcus marinus gen. nov., sp. nov., a marine, magnetotactic bacterium that represents a novel lineage (Magnetococcaceae fam. nov.; Magnetococcales ord. nov.) at the base of the Alphaproteobacteria.</title>
        <authorList>
            <person name="Bazylinski D.A."/>
            <person name="Williams T.J."/>
            <person name="Lefevre C.T."/>
            <person name="Berg R.J."/>
            <person name="Zhang C.L."/>
            <person name="Bowser S.S."/>
            <person name="Dean A.J."/>
            <person name="Beveridge T.J."/>
        </authorList>
    </citation>
    <scope>NUCLEOTIDE SEQUENCE [LARGE SCALE GENOMIC DNA]</scope>
    <source>
        <strain evidence="6">ATCC BAA-1437 / JCM 17883 / MC-1</strain>
    </source>
</reference>
<name>A0LBD8_MAGMM</name>
<dbReference type="Pfam" id="PF03781">
    <property type="entry name" value="FGE-sulfatase"/>
    <property type="match status" value="1"/>
</dbReference>
<feature type="domain" description="Lysozyme inhibitor LprI-like N-terminal" evidence="4">
    <location>
        <begin position="32"/>
        <end position="119"/>
    </location>
</feature>
<dbReference type="EMBL" id="CP000471">
    <property type="protein sequence ID" value="ABK45281.1"/>
    <property type="molecule type" value="Genomic_DNA"/>
</dbReference>
<evidence type="ECO:0000259" key="3">
    <source>
        <dbReference type="Pfam" id="PF03781"/>
    </source>
</evidence>
<dbReference type="Pfam" id="PF07007">
    <property type="entry name" value="LprI"/>
    <property type="match status" value="1"/>
</dbReference>
<dbReference type="eggNOG" id="COG4461">
    <property type="taxonomic scope" value="Bacteria"/>
</dbReference>
<feature type="chain" id="PRO_5002626580" description="Sulfatase-modifying factor enzyme domain-containing protein" evidence="2">
    <location>
        <begin position="25"/>
        <end position="446"/>
    </location>
</feature>
<accession>A0LBD8</accession>
<proteinExistence type="predicted"/>
<protein>
    <recommendedName>
        <fullName evidence="7">Sulfatase-modifying factor enzyme domain-containing protein</fullName>
    </recommendedName>
</protein>
<dbReference type="PANTHER" id="PTHR23150:SF19">
    <property type="entry name" value="FORMYLGLYCINE-GENERATING ENZYME"/>
    <property type="match status" value="1"/>
</dbReference>